<evidence type="ECO:0000256" key="3">
    <source>
        <dbReference type="SAM" id="MobiDB-lite"/>
    </source>
</evidence>
<dbReference type="PROSITE" id="PS50208">
    <property type="entry name" value="CASPASE_P20"/>
    <property type="match status" value="1"/>
</dbReference>
<feature type="region of interest" description="Disordered" evidence="3">
    <location>
        <begin position="1"/>
        <end position="61"/>
    </location>
</feature>
<dbReference type="InterPro" id="IPR001309">
    <property type="entry name" value="Pept_C14_p20"/>
</dbReference>
<evidence type="ECO:0000313" key="6">
    <source>
        <dbReference type="Proteomes" id="UP001652740"/>
    </source>
</evidence>
<dbReference type="GO" id="GO:0006508">
    <property type="term" value="P:proteolysis"/>
    <property type="evidence" value="ECO:0007669"/>
    <property type="project" value="InterPro"/>
</dbReference>
<reference evidence="7" key="1">
    <citation type="submission" date="2025-08" db="UniProtKB">
        <authorList>
            <consortium name="RefSeq"/>
        </authorList>
    </citation>
    <scope>IDENTIFICATION</scope>
    <source>
        <tissue evidence="7">Whole larvae</tissue>
    </source>
</reference>
<dbReference type="PROSITE" id="PS50207">
    <property type="entry name" value="CASPASE_P10"/>
    <property type="match status" value="1"/>
</dbReference>
<dbReference type="InterPro" id="IPR002398">
    <property type="entry name" value="Pept_C14"/>
</dbReference>
<accession>A0A6J1WHV0</accession>
<dbReference type="InterPro" id="IPR015917">
    <property type="entry name" value="Pept_C14A"/>
</dbReference>
<organism evidence="6 7">
    <name type="scientific">Galleria mellonella</name>
    <name type="common">Greater wax moth</name>
    <dbReference type="NCBI Taxonomy" id="7137"/>
    <lineage>
        <taxon>Eukaryota</taxon>
        <taxon>Metazoa</taxon>
        <taxon>Ecdysozoa</taxon>
        <taxon>Arthropoda</taxon>
        <taxon>Hexapoda</taxon>
        <taxon>Insecta</taxon>
        <taxon>Pterygota</taxon>
        <taxon>Neoptera</taxon>
        <taxon>Endopterygota</taxon>
        <taxon>Lepidoptera</taxon>
        <taxon>Glossata</taxon>
        <taxon>Ditrysia</taxon>
        <taxon>Pyraloidea</taxon>
        <taxon>Pyralidae</taxon>
        <taxon>Galleriinae</taxon>
        <taxon>Galleria</taxon>
    </lineage>
</organism>
<evidence type="ECO:0000256" key="2">
    <source>
        <dbReference type="RuleBase" id="RU003971"/>
    </source>
</evidence>
<dbReference type="AlphaFoldDB" id="A0A6J1WHV0"/>
<dbReference type="KEGG" id="gmw:113511150"/>
<feature type="domain" description="Caspase family p20" evidence="5">
    <location>
        <begin position="84"/>
        <end position="204"/>
    </location>
</feature>
<proteinExistence type="inferred from homology"/>
<protein>
    <submittedName>
        <fullName evidence="7">Caspase-6-like</fullName>
    </submittedName>
</protein>
<dbReference type="Proteomes" id="UP001652740">
    <property type="component" value="Unplaced"/>
</dbReference>
<dbReference type="GO" id="GO:0051604">
    <property type="term" value="P:protein maturation"/>
    <property type="evidence" value="ECO:0007669"/>
    <property type="project" value="UniProtKB-ARBA"/>
</dbReference>
<sequence length="338" mass="39060">MADKITKSLKHNNEKSARISHDVVVFNKPRYETEESNEPEENKVEPVTVENENNDDKENNEINKNINTYALSKHASTYELETFESNLLVMFHNNVFDEYRPKRNTLEDVQAVTSTFEKFGFESKIHANKTLEEIKKEMEKFKREDFVKYGCIVVVILTMDKDGHLMAKDTSYSEHEIIENLKIRNTTLVTKPRIVIIQSCRPEIITKDSIQYEMEILANETDAGSSAKHYILPMESDMLILHSRYVGNPRIKNGTWFIRTLCDTIDKFAATEDLESIITMINQKVVMNKTGHSYGTRDMKIMSTNEMPVSYSTLTRKLFLRKYQGKGCRGLTLESGRG</sequence>
<evidence type="ECO:0000313" key="7">
    <source>
        <dbReference type="RefSeq" id="XP_026750554.2"/>
    </source>
</evidence>
<dbReference type="GO" id="GO:0005737">
    <property type="term" value="C:cytoplasm"/>
    <property type="evidence" value="ECO:0007669"/>
    <property type="project" value="UniProtKB-ARBA"/>
</dbReference>
<dbReference type="GO" id="GO:0006915">
    <property type="term" value="P:apoptotic process"/>
    <property type="evidence" value="ECO:0007669"/>
    <property type="project" value="UniProtKB-KW"/>
</dbReference>
<dbReference type="GO" id="GO:0043067">
    <property type="term" value="P:regulation of programmed cell death"/>
    <property type="evidence" value="ECO:0007669"/>
    <property type="project" value="UniProtKB-ARBA"/>
</dbReference>
<dbReference type="InParanoid" id="A0A6J1WHV0"/>
<dbReference type="InterPro" id="IPR029030">
    <property type="entry name" value="Caspase-like_dom_sf"/>
</dbReference>
<evidence type="ECO:0000259" key="5">
    <source>
        <dbReference type="PROSITE" id="PS50208"/>
    </source>
</evidence>
<dbReference type="InterPro" id="IPR011600">
    <property type="entry name" value="Pept_C14_caspase"/>
</dbReference>
<name>A0A6J1WHV0_GALME</name>
<evidence type="ECO:0000256" key="1">
    <source>
        <dbReference type="ARBA" id="ARBA00010134"/>
    </source>
</evidence>
<dbReference type="Gene3D" id="3.40.50.1460">
    <property type="match status" value="1"/>
</dbReference>
<dbReference type="Pfam" id="PF00656">
    <property type="entry name" value="Peptidase_C14"/>
    <property type="match status" value="1"/>
</dbReference>
<keyword evidence="6" id="KW-1185">Reference proteome</keyword>
<feature type="domain" description="Caspase family p10" evidence="4">
    <location>
        <begin position="252"/>
        <end position="322"/>
    </location>
</feature>
<feature type="compositionally biased region" description="Basic and acidic residues" evidence="3">
    <location>
        <begin position="1"/>
        <end position="21"/>
    </location>
</feature>
<evidence type="ECO:0000259" key="4">
    <source>
        <dbReference type="PROSITE" id="PS50207"/>
    </source>
</evidence>
<dbReference type="GeneID" id="113511150"/>
<dbReference type="PANTHER" id="PTHR10454">
    <property type="entry name" value="CASPASE"/>
    <property type="match status" value="1"/>
</dbReference>
<dbReference type="PRINTS" id="PR00376">
    <property type="entry name" value="IL1BCENZYME"/>
</dbReference>
<gene>
    <name evidence="7" type="primary">LOC113511150</name>
</gene>
<dbReference type="RefSeq" id="XP_026750554.2">
    <property type="nucleotide sequence ID" value="XM_026894753.3"/>
</dbReference>
<dbReference type="SUPFAM" id="SSF52129">
    <property type="entry name" value="Caspase-like"/>
    <property type="match status" value="1"/>
</dbReference>
<dbReference type="GO" id="GO:0004197">
    <property type="term" value="F:cysteine-type endopeptidase activity"/>
    <property type="evidence" value="ECO:0007669"/>
    <property type="project" value="InterPro"/>
</dbReference>
<comment type="similarity">
    <text evidence="1 2">Belongs to the peptidase C14A family.</text>
</comment>
<dbReference type="SMART" id="SM00115">
    <property type="entry name" value="CASc"/>
    <property type="match status" value="1"/>
</dbReference>
<dbReference type="InterPro" id="IPR002138">
    <property type="entry name" value="Pept_C14_p10"/>
</dbReference>